<evidence type="ECO:0000256" key="10">
    <source>
        <dbReference type="SAM" id="Phobius"/>
    </source>
</evidence>
<accession>A0A834EGX4</accession>
<feature type="signal peptide" evidence="11">
    <location>
        <begin position="1"/>
        <end position="24"/>
    </location>
</feature>
<evidence type="ECO:0000256" key="5">
    <source>
        <dbReference type="ARBA" id="ARBA00022737"/>
    </source>
</evidence>
<reference evidence="13 14" key="1">
    <citation type="journal article" date="2020" name="Nature">
        <title>Six reference-quality genomes reveal evolution of bat adaptations.</title>
        <authorList>
            <person name="Jebb D."/>
            <person name="Huang Z."/>
            <person name="Pippel M."/>
            <person name="Hughes G.M."/>
            <person name="Lavrichenko K."/>
            <person name="Devanna P."/>
            <person name="Winkler S."/>
            <person name="Jermiin L.S."/>
            <person name="Skirmuntt E.C."/>
            <person name="Katzourakis A."/>
            <person name="Burkitt-Gray L."/>
            <person name="Ray D.A."/>
            <person name="Sullivan K.A.M."/>
            <person name="Roscito J.G."/>
            <person name="Kirilenko B.M."/>
            <person name="Davalos L.M."/>
            <person name="Corthals A.P."/>
            <person name="Power M.L."/>
            <person name="Jones G."/>
            <person name="Ransome R.D."/>
            <person name="Dechmann D.K.N."/>
            <person name="Locatelli A.G."/>
            <person name="Puechmaille S.J."/>
            <person name="Fedrigo O."/>
            <person name="Jarvis E.D."/>
            <person name="Hiller M."/>
            <person name="Vernes S.C."/>
            <person name="Myers E.W."/>
            <person name="Teeling E.C."/>
        </authorList>
    </citation>
    <scope>NUCLEOTIDE SEQUENCE [LARGE SCALE GENOMIC DNA]</scope>
    <source>
        <strain evidence="13">Bat1K_MPI-CBG_1</strain>
    </source>
</reference>
<evidence type="ECO:0000256" key="7">
    <source>
        <dbReference type="ARBA" id="ARBA00023157"/>
    </source>
</evidence>
<dbReference type="Proteomes" id="UP000664940">
    <property type="component" value="Unassembled WGS sequence"/>
</dbReference>
<keyword evidence="6 10" id="KW-0472">Membrane</keyword>
<dbReference type="SUPFAM" id="SSF57184">
    <property type="entry name" value="Growth factor receptor domain"/>
    <property type="match status" value="1"/>
</dbReference>
<keyword evidence="10" id="KW-0812">Transmembrane</keyword>
<evidence type="ECO:0000313" key="14">
    <source>
        <dbReference type="Proteomes" id="UP000664940"/>
    </source>
</evidence>
<evidence type="ECO:0000259" key="12">
    <source>
        <dbReference type="PROSITE" id="PS50026"/>
    </source>
</evidence>
<gene>
    <name evidence="13" type="ORF">HJG60_013385</name>
</gene>
<comment type="caution">
    <text evidence="9">Lacks conserved residue(s) required for the propagation of feature annotation.</text>
</comment>
<dbReference type="InterPro" id="IPR000742">
    <property type="entry name" value="EGF"/>
</dbReference>
<feature type="domain" description="EGF-like" evidence="12">
    <location>
        <begin position="16"/>
        <end position="54"/>
    </location>
</feature>
<name>A0A834EGX4_9CHIR</name>
<evidence type="ECO:0000256" key="9">
    <source>
        <dbReference type="PROSITE-ProRule" id="PRU00076"/>
    </source>
</evidence>
<keyword evidence="2" id="KW-1003">Cell membrane</keyword>
<evidence type="ECO:0000256" key="11">
    <source>
        <dbReference type="SAM" id="SignalP"/>
    </source>
</evidence>
<sequence>MQAFVHLTLFALLFVISDLCQVDSCDGGSYCVNLNSTHVCLCIDGFYYNSSICKKGKVFPGIIQVKTPDTNHLDNKTSINYEKLYKEVIKFFEGAFKNLDYGQTVIQQVSTSAPAGSQMYAGDNVVSVTVANLFAEDTKENEMTIAAAIRNAISNSPNIANYANQDQCEFYGCKKGGNCSNGFHCECQDGYERPEPYTAICRPLRCPSACTSKPNTQCLTKEDGSSDCVCQAGYKKDDHEKCQACPFGYNGVNCKDNFQLILTILGTVAGVLILGMVIALILMRSKKTKDSEEQHLIENDFQNLKLQQTTGFSSPADGSIFPKIATSFPRDSGMHNPYANPRGMPRPDY</sequence>
<keyword evidence="4 11" id="KW-0732">Signal</keyword>
<evidence type="ECO:0000256" key="3">
    <source>
        <dbReference type="ARBA" id="ARBA00022536"/>
    </source>
</evidence>
<dbReference type="PROSITE" id="PS01186">
    <property type="entry name" value="EGF_2"/>
    <property type="match status" value="1"/>
</dbReference>
<evidence type="ECO:0000313" key="13">
    <source>
        <dbReference type="EMBL" id="KAF6120460.1"/>
    </source>
</evidence>
<dbReference type="GO" id="GO:0005886">
    <property type="term" value="C:plasma membrane"/>
    <property type="evidence" value="ECO:0007669"/>
    <property type="project" value="UniProtKB-SubCell"/>
</dbReference>
<keyword evidence="10" id="KW-1133">Transmembrane helix</keyword>
<comment type="caution">
    <text evidence="13">The sequence shown here is derived from an EMBL/GenBank/DDBJ whole genome shotgun (WGS) entry which is preliminary data.</text>
</comment>
<evidence type="ECO:0000256" key="4">
    <source>
        <dbReference type="ARBA" id="ARBA00022729"/>
    </source>
</evidence>
<keyword evidence="5" id="KW-0677">Repeat</keyword>
<organism evidence="13 14">
    <name type="scientific">Phyllostomus discolor</name>
    <name type="common">pale spear-nosed bat</name>
    <dbReference type="NCBI Taxonomy" id="89673"/>
    <lineage>
        <taxon>Eukaryota</taxon>
        <taxon>Metazoa</taxon>
        <taxon>Chordata</taxon>
        <taxon>Craniata</taxon>
        <taxon>Vertebrata</taxon>
        <taxon>Euteleostomi</taxon>
        <taxon>Mammalia</taxon>
        <taxon>Eutheria</taxon>
        <taxon>Laurasiatheria</taxon>
        <taxon>Chiroptera</taxon>
        <taxon>Yangochiroptera</taxon>
        <taxon>Phyllostomidae</taxon>
        <taxon>Phyllostominae</taxon>
        <taxon>Phyllostomus</taxon>
    </lineage>
</organism>
<proteinExistence type="predicted"/>
<dbReference type="PANTHER" id="PTHR24037">
    <property type="entry name" value="HEART DEVELOPMENT PROTEIN WITH EGF-LIKE DOMAINS 1"/>
    <property type="match status" value="1"/>
</dbReference>
<keyword evidence="3 9" id="KW-0245">EGF-like domain</keyword>
<protein>
    <submittedName>
        <fullName evidence="13">Mucin 13, cell surface associated</fullName>
    </submittedName>
</protein>
<dbReference type="PANTHER" id="PTHR24037:SF10">
    <property type="entry name" value="MUCIN-13"/>
    <property type="match status" value="1"/>
</dbReference>
<dbReference type="AlphaFoldDB" id="A0A834EGX4"/>
<dbReference type="SMART" id="SM00181">
    <property type="entry name" value="EGF"/>
    <property type="match status" value="3"/>
</dbReference>
<feature type="domain" description="EGF-like" evidence="12">
    <location>
        <begin position="164"/>
        <end position="197"/>
    </location>
</feature>
<evidence type="ECO:0000256" key="2">
    <source>
        <dbReference type="ARBA" id="ARBA00022475"/>
    </source>
</evidence>
<comment type="subcellular location">
    <subcellularLocation>
        <location evidence="1">Cell membrane</location>
    </subcellularLocation>
</comment>
<evidence type="ECO:0000256" key="6">
    <source>
        <dbReference type="ARBA" id="ARBA00023136"/>
    </source>
</evidence>
<dbReference type="EMBL" id="JABVXQ010000003">
    <property type="protein sequence ID" value="KAF6120460.1"/>
    <property type="molecule type" value="Genomic_DNA"/>
</dbReference>
<evidence type="ECO:0000256" key="1">
    <source>
        <dbReference type="ARBA" id="ARBA00004236"/>
    </source>
</evidence>
<keyword evidence="8" id="KW-0325">Glycoprotein</keyword>
<dbReference type="PROSITE" id="PS50026">
    <property type="entry name" value="EGF_3"/>
    <property type="match status" value="2"/>
</dbReference>
<keyword evidence="7" id="KW-1015">Disulfide bond</keyword>
<feature type="chain" id="PRO_5032631999" evidence="11">
    <location>
        <begin position="25"/>
        <end position="349"/>
    </location>
</feature>
<feature type="transmembrane region" description="Helical" evidence="10">
    <location>
        <begin position="260"/>
        <end position="282"/>
    </location>
</feature>
<evidence type="ECO:0000256" key="8">
    <source>
        <dbReference type="ARBA" id="ARBA00023180"/>
    </source>
</evidence>
<dbReference type="InterPro" id="IPR009030">
    <property type="entry name" value="Growth_fac_rcpt_cys_sf"/>
</dbReference>